<keyword evidence="4 5" id="KW-0472">Membrane</keyword>
<protein>
    <submittedName>
        <fullName evidence="6">LrgB family protein</fullName>
    </submittedName>
</protein>
<keyword evidence="3 5" id="KW-1133">Transmembrane helix</keyword>
<evidence type="ECO:0000256" key="5">
    <source>
        <dbReference type="SAM" id="Phobius"/>
    </source>
</evidence>
<evidence type="ECO:0000313" key="7">
    <source>
        <dbReference type="Proteomes" id="UP001546774"/>
    </source>
</evidence>
<keyword evidence="2 5" id="KW-0812">Transmembrane</keyword>
<evidence type="ECO:0000256" key="3">
    <source>
        <dbReference type="ARBA" id="ARBA00022989"/>
    </source>
</evidence>
<dbReference type="PANTHER" id="PTHR30249">
    <property type="entry name" value="PUTATIVE SEROTONIN TRANSPORTER"/>
    <property type="match status" value="1"/>
</dbReference>
<feature type="transmembrane region" description="Helical" evidence="5">
    <location>
        <begin position="6"/>
        <end position="26"/>
    </location>
</feature>
<comment type="subcellular location">
    <subcellularLocation>
        <location evidence="1">Membrane</location>
        <topology evidence="1">Multi-pass membrane protein</topology>
    </subcellularLocation>
</comment>
<feature type="transmembrane region" description="Helical" evidence="5">
    <location>
        <begin position="144"/>
        <end position="166"/>
    </location>
</feature>
<feature type="transmembrane region" description="Helical" evidence="5">
    <location>
        <begin position="94"/>
        <end position="119"/>
    </location>
</feature>
<comment type="caution">
    <text evidence="6">The sequence shown here is derived from an EMBL/GenBank/DDBJ whole genome shotgun (WGS) entry which is preliminary data.</text>
</comment>
<name>A0ABV1H4S9_9FIRM</name>
<dbReference type="EMBL" id="JBBMFS010000004">
    <property type="protein sequence ID" value="MEQ2554704.1"/>
    <property type="molecule type" value="Genomic_DNA"/>
</dbReference>
<proteinExistence type="predicted"/>
<gene>
    <name evidence="6" type="ORF">WMO37_06665</name>
</gene>
<feature type="transmembrane region" description="Helical" evidence="5">
    <location>
        <begin position="65"/>
        <end position="82"/>
    </location>
</feature>
<keyword evidence="7" id="KW-1185">Reference proteome</keyword>
<dbReference type="Proteomes" id="UP001546774">
    <property type="component" value="Unassembled WGS sequence"/>
</dbReference>
<dbReference type="InterPro" id="IPR007300">
    <property type="entry name" value="CidB/LrgB"/>
</dbReference>
<sequence length="230" mass="24162">MKELLTNSVFFGVMVSILTYELGMFLKRKLKLAIFNPLLISIAAVIVCLLAFNIDYDSYNAGAKYISYLLTPATVCLAVPLYEQVELLKKNAKAIFAGILSGVLTSILCVLAGCAIFGLSHEQYVTLLPKSITTAIGMGVSEELGGIVTITVAVIIITGVFGNMMAEFVCKVFRIQEPVAKGIAIGSAAHAVGTAKAMEMGDIEGAMSSLSIAVAGLMTVVAAPLFAGIL</sequence>
<feature type="transmembrane region" description="Helical" evidence="5">
    <location>
        <begin position="206"/>
        <end position="227"/>
    </location>
</feature>
<evidence type="ECO:0000256" key="2">
    <source>
        <dbReference type="ARBA" id="ARBA00022692"/>
    </source>
</evidence>
<evidence type="ECO:0000256" key="1">
    <source>
        <dbReference type="ARBA" id="ARBA00004141"/>
    </source>
</evidence>
<accession>A0ABV1H4S9</accession>
<dbReference type="Pfam" id="PF04172">
    <property type="entry name" value="LrgB"/>
    <property type="match status" value="1"/>
</dbReference>
<dbReference type="PANTHER" id="PTHR30249:SF0">
    <property type="entry name" value="PLASTIDAL GLYCOLATE_GLYCERATE TRANSLOCATOR 1, CHLOROPLASTIC"/>
    <property type="match status" value="1"/>
</dbReference>
<evidence type="ECO:0000313" key="6">
    <source>
        <dbReference type="EMBL" id="MEQ2554704.1"/>
    </source>
</evidence>
<organism evidence="6 7">
    <name type="scientific">Lachnospira intestinalis</name>
    <dbReference type="NCBI Taxonomy" id="3133158"/>
    <lineage>
        <taxon>Bacteria</taxon>
        <taxon>Bacillati</taxon>
        <taxon>Bacillota</taxon>
        <taxon>Clostridia</taxon>
        <taxon>Lachnospirales</taxon>
        <taxon>Lachnospiraceae</taxon>
        <taxon>Lachnospira</taxon>
    </lineage>
</organism>
<feature type="transmembrane region" description="Helical" evidence="5">
    <location>
        <begin position="33"/>
        <end position="53"/>
    </location>
</feature>
<evidence type="ECO:0000256" key="4">
    <source>
        <dbReference type="ARBA" id="ARBA00023136"/>
    </source>
</evidence>
<reference evidence="6" key="1">
    <citation type="submission" date="2024-03" db="EMBL/GenBank/DDBJ databases">
        <title>Human intestinal bacterial collection.</title>
        <authorList>
            <person name="Pauvert C."/>
            <person name="Hitch T.C.A."/>
            <person name="Clavel T."/>
        </authorList>
    </citation>
    <scope>NUCLEOTIDE SEQUENCE [LARGE SCALE GENOMIC DNA]</scope>
    <source>
        <strain evidence="6">CLA-AA-H89B</strain>
    </source>
</reference>